<dbReference type="Proteomes" id="UP000766336">
    <property type="component" value="Unassembled WGS sequence"/>
</dbReference>
<dbReference type="RefSeq" id="WP_213670113.1">
    <property type="nucleotide sequence ID" value="NZ_JAHCDA010000002.1"/>
</dbReference>
<dbReference type="EMBL" id="JAHCDA010000002">
    <property type="protein sequence ID" value="MBS7811434.1"/>
    <property type="molecule type" value="Genomic_DNA"/>
</dbReference>
<sequence>MNVYDGREGHRRLLGQAQLPWDHGPILILRDTGEQFALHPIRCLDEAGLVVETAVLLSPGQRPDLLPGWRPAATTPHLSR</sequence>
<protein>
    <submittedName>
        <fullName evidence="1">Uncharacterized protein</fullName>
    </submittedName>
</protein>
<accession>A0ABS5QD37</accession>
<reference evidence="1 2" key="1">
    <citation type="submission" date="2021-05" db="EMBL/GenBank/DDBJ databases">
        <title>Roseococcus sp. XZZS9, whole genome shotgun sequencing project.</title>
        <authorList>
            <person name="Zhao G."/>
            <person name="Shen L."/>
        </authorList>
    </citation>
    <scope>NUCLEOTIDE SEQUENCE [LARGE SCALE GENOMIC DNA]</scope>
    <source>
        <strain evidence="1 2">XZZS9</strain>
    </source>
</reference>
<gene>
    <name evidence="1" type="ORF">KHU32_10830</name>
</gene>
<organism evidence="1 2">
    <name type="scientific">Roseococcus pinisoli</name>
    <dbReference type="NCBI Taxonomy" id="2835040"/>
    <lineage>
        <taxon>Bacteria</taxon>
        <taxon>Pseudomonadati</taxon>
        <taxon>Pseudomonadota</taxon>
        <taxon>Alphaproteobacteria</taxon>
        <taxon>Acetobacterales</taxon>
        <taxon>Roseomonadaceae</taxon>
        <taxon>Roseococcus</taxon>
    </lineage>
</organism>
<name>A0ABS5QD37_9PROT</name>
<keyword evidence="2" id="KW-1185">Reference proteome</keyword>
<evidence type="ECO:0000313" key="2">
    <source>
        <dbReference type="Proteomes" id="UP000766336"/>
    </source>
</evidence>
<comment type="caution">
    <text evidence="1">The sequence shown here is derived from an EMBL/GenBank/DDBJ whole genome shotgun (WGS) entry which is preliminary data.</text>
</comment>
<evidence type="ECO:0000313" key="1">
    <source>
        <dbReference type="EMBL" id="MBS7811434.1"/>
    </source>
</evidence>
<proteinExistence type="predicted"/>